<feature type="compositionally biased region" description="Basic and acidic residues" evidence="5">
    <location>
        <begin position="317"/>
        <end position="337"/>
    </location>
</feature>
<comment type="caution">
    <text evidence="7">The sequence shown here is derived from an EMBL/GenBank/DDBJ whole genome shotgun (WGS) entry which is preliminary data.</text>
</comment>
<evidence type="ECO:0000256" key="2">
    <source>
        <dbReference type="ARBA" id="ARBA00022679"/>
    </source>
</evidence>
<dbReference type="Pfam" id="PF00294">
    <property type="entry name" value="PfkB"/>
    <property type="match status" value="2"/>
</dbReference>
<gene>
    <name evidence="7" type="ORF">PPROV_000044700</name>
</gene>
<dbReference type="PANTHER" id="PTHR42774:SF3">
    <property type="entry name" value="KETOHEXOKINASE"/>
    <property type="match status" value="1"/>
</dbReference>
<feature type="region of interest" description="Disordered" evidence="5">
    <location>
        <begin position="309"/>
        <end position="349"/>
    </location>
</feature>
<evidence type="ECO:0000259" key="6">
    <source>
        <dbReference type="Pfam" id="PF00294"/>
    </source>
</evidence>
<feature type="domain" description="Carbohydrate kinase PfkB" evidence="6">
    <location>
        <begin position="10"/>
        <end position="248"/>
    </location>
</feature>
<evidence type="ECO:0000313" key="8">
    <source>
        <dbReference type="Proteomes" id="UP000660262"/>
    </source>
</evidence>
<keyword evidence="8" id="KW-1185">Reference proteome</keyword>
<evidence type="ECO:0000313" key="7">
    <source>
        <dbReference type="EMBL" id="GHP01690.1"/>
    </source>
</evidence>
<proteinExistence type="inferred from homology"/>
<reference evidence="7" key="1">
    <citation type="submission" date="2020-10" db="EMBL/GenBank/DDBJ databases">
        <title>Unveiling of a novel bifunctional photoreceptor, Dualchrome1, isolated from a cosmopolitan green alga.</title>
        <authorList>
            <person name="Suzuki S."/>
            <person name="Kawachi M."/>
        </authorList>
    </citation>
    <scope>NUCLEOTIDE SEQUENCE</scope>
    <source>
        <strain evidence="7">NIES 2893</strain>
    </source>
</reference>
<accession>A0A830H6M2</accession>
<dbReference type="Gene3D" id="3.40.1190.20">
    <property type="match status" value="2"/>
</dbReference>
<name>A0A830H6M2_9CHLO</name>
<dbReference type="InterPro" id="IPR029056">
    <property type="entry name" value="Ribokinase-like"/>
</dbReference>
<organism evidence="7 8">
    <name type="scientific">Pycnococcus provasolii</name>
    <dbReference type="NCBI Taxonomy" id="41880"/>
    <lineage>
        <taxon>Eukaryota</taxon>
        <taxon>Viridiplantae</taxon>
        <taxon>Chlorophyta</taxon>
        <taxon>Pseudoscourfieldiophyceae</taxon>
        <taxon>Pseudoscourfieldiales</taxon>
        <taxon>Pycnococcaceae</taxon>
        <taxon>Pycnococcus</taxon>
    </lineage>
</organism>
<dbReference type="AlphaFoldDB" id="A0A830H6M2"/>
<evidence type="ECO:0000256" key="5">
    <source>
        <dbReference type="SAM" id="MobiDB-lite"/>
    </source>
</evidence>
<dbReference type="Proteomes" id="UP000660262">
    <property type="component" value="Unassembled WGS sequence"/>
</dbReference>
<evidence type="ECO:0000256" key="3">
    <source>
        <dbReference type="ARBA" id="ARBA00022777"/>
    </source>
</evidence>
<dbReference type="InterPro" id="IPR052562">
    <property type="entry name" value="Ketohexokinase-related"/>
</dbReference>
<sequence length="444" mass="46568">MGPASPAAPLVFVGGAAVDWIARVGGFPEPDAKIRTTAPIEVQGGGNAANAATCAGRLGARVALISKVGADSNGNDLVSDLEKNGVDTSAILRQGRTPFTYILVDETSNTRTCIHTPSDAPMRPNELDATKALDTAIYGCLWKDHCSLDEACSPVCVFDGRITENALRVADAARELRDDALLIVEAERLRSHLEELLEKADIIVASKHYPFESTGEEHLGDALISMAFQYPRARAIVVTLGSRGAVALLRGNWATEQETTDEHPAANDVAASLDALQSKWQSSSSHEPANLRVPDVACIRWDDAAPLESRYSPNRGDASERDARRTASALEEGRRNAGADAPITSSSSQDNCGALPAESLALLACTACAGAKIVDTTGAGDAFIGALSAELASAVGASRSLSLGSTFWSSALRTCSVVAALKCGGVGARSALPRRKEVNDVFRD</sequence>
<dbReference type="InterPro" id="IPR002173">
    <property type="entry name" value="Carboh/pur_kinase_PfkB_CS"/>
</dbReference>
<dbReference type="InterPro" id="IPR002139">
    <property type="entry name" value="Ribo/fructo_kinase"/>
</dbReference>
<dbReference type="EMBL" id="BNJQ01000001">
    <property type="protein sequence ID" value="GHP01690.1"/>
    <property type="molecule type" value="Genomic_DNA"/>
</dbReference>
<dbReference type="PRINTS" id="PR00990">
    <property type="entry name" value="RIBOKINASE"/>
</dbReference>
<evidence type="ECO:0000256" key="1">
    <source>
        <dbReference type="ARBA" id="ARBA00010688"/>
    </source>
</evidence>
<feature type="domain" description="Carbohydrate kinase PfkB" evidence="6">
    <location>
        <begin position="353"/>
        <end position="429"/>
    </location>
</feature>
<dbReference type="OrthoDB" id="204058at2759"/>
<dbReference type="SUPFAM" id="SSF53613">
    <property type="entry name" value="Ribokinase-like"/>
    <property type="match status" value="1"/>
</dbReference>
<dbReference type="GO" id="GO:0016301">
    <property type="term" value="F:kinase activity"/>
    <property type="evidence" value="ECO:0007669"/>
    <property type="project" value="UniProtKB-KW"/>
</dbReference>
<dbReference type="InterPro" id="IPR011611">
    <property type="entry name" value="PfkB_dom"/>
</dbReference>
<comment type="similarity">
    <text evidence="1 4">Belongs to the carbohydrate kinase PfkB family.</text>
</comment>
<evidence type="ECO:0000256" key="4">
    <source>
        <dbReference type="RuleBase" id="RU003704"/>
    </source>
</evidence>
<dbReference type="PROSITE" id="PS00584">
    <property type="entry name" value="PFKB_KINASES_2"/>
    <property type="match status" value="1"/>
</dbReference>
<keyword evidence="2 4" id="KW-0808">Transferase</keyword>
<dbReference type="PANTHER" id="PTHR42774">
    <property type="entry name" value="PHOSPHOTRANSFERASE SYSTEM TRANSPORT PROTEIN"/>
    <property type="match status" value="1"/>
</dbReference>
<protein>
    <recommendedName>
        <fullName evidence="6">Carbohydrate kinase PfkB domain-containing protein</fullName>
    </recommendedName>
</protein>
<keyword evidence="3 4" id="KW-0418">Kinase</keyword>